<keyword evidence="3 6" id="KW-0472">Membrane</keyword>
<feature type="compositionally biased region" description="Basic and acidic residues" evidence="5">
    <location>
        <begin position="1136"/>
        <end position="1150"/>
    </location>
</feature>
<dbReference type="SUPFAM" id="SSF90123">
    <property type="entry name" value="ABC transporter transmembrane region"/>
    <property type="match status" value="1"/>
</dbReference>
<dbReference type="AlphaFoldDB" id="A0A6A2X8D6"/>
<evidence type="ECO:0000256" key="1">
    <source>
        <dbReference type="ARBA" id="ARBA00022692"/>
    </source>
</evidence>
<gene>
    <name evidence="10" type="ORF">F3Y22_tig00117048pilonHSYRG01475</name>
</gene>
<feature type="domain" description="RDRP core" evidence="8">
    <location>
        <begin position="111"/>
        <end position="375"/>
    </location>
</feature>
<comment type="caution">
    <text evidence="10">The sequence shown here is derived from an EMBL/GenBank/DDBJ whole genome shotgun (WGS) entry which is preliminary data.</text>
</comment>
<feature type="compositionally biased region" description="Polar residues" evidence="5">
    <location>
        <begin position="397"/>
        <end position="407"/>
    </location>
</feature>
<dbReference type="InterPro" id="IPR036640">
    <property type="entry name" value="ABC1_TM_sf"/>
</dbReference>
<feature type="domain" description="ABC transmembrane type-1" evidence="7">
    <location>
        <begin position="948"/>
        <end position="1013"/>
    </location>
</feature>
<dbReference type="PANTHER" id="PTHR23079:SF55">
    <property type="entry name" value="RNA-DIRECTED RNA POLYMERASE"/>
    <property type="match status" value="1"/>
</dbReference>
<dbReference type="Gene3D" id="1.20.1560.10">
    <property type="entry name" value="ABC transporter type 1, transmembrane domain"/>
    <property type="match status" value="1"/>
</dbReference>
<evidence type="ECO:0000259" key="9">
    <source>
        <dbReference type="Pfam" id="PF14244"/>
    </source>
</evidence>
<dbReference type="PANTHER" id="PTHR23079">
    <property type="entry name" value="RNA-DEPENDENT RNA POLYMERASE"/>
    <property type="match status" value="1"/>
</dbReference>
<dbReference type="InterPro" id="IPR007855">
    <property type="entry name" value="RDRP"/>
</dbReference>
<keyword evidence="4" id="KW-0694">RNA-binding</keyword>
<evidence type="ECO:0000259" key="8">
    <source>
        <dbReference type="Pfam" id="PF05183"/>
    </source>
</evidence>
<feature type="region of interest" description="Disordered" evidence="5">
    <location>
        <begin position="385"/>
        <end position="409"/>
    </location>
</feature>
<comment type="similarity">
    <text evidence="4">Belongs to the RdRP family.</text>
</comment>
<evidence type="ECO:0000313" key="11">
    <source>
        <dbReference type="Proteomes" id="UP000436088"/>
    </source>
</evidence>
<keyword evidence="4" id="KW-0548">Nucleotidyltransferase</keyword>
<sequence length="1190" mass="133394">MMSSPGGGSVSIASTSATVTPTRSFSANGGGELEFCKAFVILSNIGQNRLEEVILADTIRSYKNLAMDEFERKVWDSLGKHYTAADRVKSLEWESGKTYEYHCHVNENGGCMFKGPYFEKARSHLQRVIGDDNVLSVKFEKDGKSSVDSGSDEFKKVAKEGILVVLLRYRFFVFKDGGKAAKKKDRTTSSVKCLFVRFESHTSVDEGKEYVLSAKTVQVARSMFMHVHNLPRMAKYMARFSLILSKSMKLEVDLANINFMEIEDISCKEYLALKCPRNVYKGSIAGVANVEIGPIVALMGEASDMKSTEFHHRVLPLLLQIRFFYNGYAIKGTVLVNKKLPPQTIQVRDSMNKVRPDPNLSNICTRNSLEVVATSLVKTTFAGDKRSRNKTEVESSAVGTTTESAMTRGTEASHLSFQLTSHKVNGKNYLEWSQSVKLAINGHGKLGNLTGEVKQPQVGDPKSMGKPFLFLLTSRVKWPHLQPFEPVIVAQISLPAVVKITHTVISQFAIEGDFFMDILKNALEGSQGAFSNKEQLLKLDEYVGHAKYAIFFPYKGPRSLADEIAGGDFDGDMFFVVLQLLDYFKASEPWVEKCSTPERPSPLPSDLSDEELEGELFDSFLRIRFHPSYAMSAAANNWCAIMDWFLTVQDSSEKELMKKNLECLINLYYEALDASKTGKKVEAQQELRVALFPHYMERDNSFKSTSILGKIYYYVKSYQEKFKSCFEVGVVEECCEKWTALYEEYRKDMQGALNFPDKDQRNAAANAVYDDFGALELEGRQRAMDEIRNEAIAIYIICYDYAMKTDDACKVTGSALLNLNASQRAENMQFDAFKIIEMGSHKKLISTKNDHCAQLAKLQRQFTCDDNGQNPDTSFLRSEESVQSMQSAPKSTPAFSDTPLPVIETPKPVSHLPPSFHRLLSLNSPEWKHGLIGSLAAIAFDEGLTIAAWFDEKNSSGTLCSLSNQASRVKKLVADRISMFVATLAVAISMIIGLIVAWKLAIVMIAVQPLTILYKTIRLYDEAHEEPKKEASKKSGMSLMLTIYDMGFGVLAWSIRPREERAPVSKVRRDKRKDELKKVDFAHPSRWCRHKRTRRPLVPENIIFGKLNASENEVMEAARVANALEFISSSRSTGSNHDRKDHNCDSSSAKHDQNVDSIAFIADEIVVEQGTYALLINQKGPFSKLAILQT</sequence>
<keyword evidence="4" id="KW-0943">RNA-mediated gene silencing</keyword>
<protein>
    <recommendedName>
        <fullName evidence="4">RNA-dependent RNA polymerase</fullName>
        <ecNumber evidence="4">2.7.7.48</ecNumber>
    </recommendedName>
</protein>
<proteinExistence type="inferred from homology"/>
<keyword evidence="4" id="KW-0696">RNA-directed RNA polymerase</keyword>
<dbReference type="EMBL" id="VEPZ02001787">
    <property type="protein sequence ID" value="KAE8654669.1"/>
    <property type="molecule type" value="Genomic_DNA"/>
</dbReference>
<dbReference type="GO" id="GO:0003968">
    <property type="term" value="F:RNA-directed RNA polymerase activity"/>
    <property type="evidence" value="ECO:0007669"/>
    <property type="project" value="UniProtKB-KW"/>
</dbReference>
<dbReference type="EC" id="2.7.7.48" evidence="4"/>
<feature type="transmembrane region" description="Helical" evidence="6">
    <location>
        <begin position="977"/>
        <end position="1007"/>
    </location>
</feature>
<comment type="function">
    <text evidence="4">Probably involved in the RNA silencing pathway and required for the generation of small interfering RNAs (siRNAs).</text>
</comment>
<dbReference type="GO" id="GO:0140359">
    <property type="term" value="F:ABC-type transporter activity"/>
    <property type="evidence" value="ECO:0007669"/>
    <property type="project" value="InterPro"/>
</dbReference>
<dbReference type="GO" id="GO:0003723">
    <property type="term" value="F:RNA binding"/>
    <property type="evidence" value="ECO:0007669"/>
    <property type="project" value="UniProtKB-KW"/>
</dbReference>
<dbReference type="Pfam" id="PF14244">
    <property type="entry name" value="Retrotran_gag_3"/>
    <property type="match status" value="1"/>
</dbReference>
<evidence type="ECO:0000313" key="10">
    <source>
        <dbReference type="EMBL" id="KAE8654669.1"/>
    </source>
</evidence>
<feature type="domain" description="RDRP core" evidence="8">
    <location>
        <begin position="544"/>
        <end position="713"/>
    </location>
</feature>
<dbReference type="InterPro" id="IPR057596">
    <property type="entry name" value="RDRP_core"/>
</dbReference>
<dbReference type="GO" id="GO:0016020">
    <property type="term" value="C:membrane"/>
    <property type="evidence" value="ECO:0007669"/>
    <property type="project" value="InterPro"/>
</dbReference>
<evidence type="ECO:0000256" key="4">
    <source>
        <dbReference type="RuleBase" id="RU363098"/>
    </source>
</evidence>
<evidence type="ECO:0000256" key="2">
    <source>
        <dbReference type="ARBA" id="ARBA00022989"/>
    </source>
</evidence>
<feature type="region of interest" description="Disordered" evidence="5">
    <location>
        <begin position="869"/>
        <end position="897"/>
    </location>
</feature>
<evidence type="ECO:0000259" key="7">
    <source>
        <dbReference type="Pfam" id="PF00664"/>
    </source>
</evidence>
<keyword evidence="11" id="KW-1185">Reference proteome</keyword>
<organism evidence="10 11">
    <name type="scientific">Hibiscus syriacus</name>
    <name type="common">Rose of Sharon</name>
    <dbReference type="NCBI Taxonomy" id="106335"/>
    <lineage>
        <taxon>Eukaryota</taxon>
        <taxon>Viridiplantae</taxon>
        <taxon>Streptophyta</taxon>
        <taxon>Embryophyta</taxon>
        <taxon>Tracheophyta</taxon>
        <taxon>Spermatophyta</taxon>
        <taxon>Magnoliopsida</taxon>
        <taxon>eudicotyledons</taxon>
        <taxon>Gunneridae</taxon>
        <taxon>Pentapetalae</taxon>
        <taxon>rosids</taxon>
        <taxon>malvids</taxon>
        <taxon>Malvales</taxon>
        <taxon>Malvaceae</taxon>
        <taxon>Malvoideae</taxon>
        <taxon>Hibiscus</taxon>
    </lineage>
</organism>
<dbReference type="Pfam" id="PF05183">
    <property type="entry name" value="RdRP"/>
    <property type="match status" value="2"/>
</dbReference>
<dbReference type="Pfam" id="PF00664">
    <property type="entry name" value="ABC_membrane"/>
    <property type="match status" value="1"/>
</dbReference>
<evidence type="ECO:0000256" key="6">
    <source>
        <dbReference type="SAM" id="Phobius"/>
    </source>
</evidence>
<keyword evidence="2 6" id="KW-1133">Transmembrane helix</keyword>
<reference evidence="10" key="1">
    <citation type="submission" date="2019-09" db="EMBL/GenBank/DDBJ databases">
        <title>Draft genome information of white flower Hibiscus syriacus.</title>
        <authorList>
            <person name="Kim Y.-M."/>
        </authorList>
    </citation>
    <scope>NUCLEOTIDE SEQUENCE [LARGE SCALE GENOMIC DNA]</scope>
    <source>
        <strain evidence="10">YM2019G1</strain>
    </source>
</reference>
<keyword evidence="4" id="KW-0808">Transferase</keyword>
<dbReference type="Proteomes" id="UP000436088">
    <property type="component" value="Unassembled WGS sequence"/>
</dbReference>
<accession>A0A6A2X8D6</accession>
<keyword evidence="1 6" id="KW-0812">Transmembrane</keyword>
<feature type="domain" description="Retrotransposon Copia-like N-terminal" evidence="9">
    <location>
        <begin position="414"/>
        <end position="456"/>
    </location>
</feature>
<feature type="region of interest" description="Disordered" evidence="5">
    <location>
        <begin position="1130"/>
        <end position="1150"/>
    </location>
</feature>
<evidence type="ECO:0000256" key="3">
    <source>
        <dbReference type="ARBA" id="ARBA00023136"/>
    </source>
</evidence>
<dbReference type="GO" id="GO:0031380">
    <property type="term" value="C:nuclear RNA-directed RNA polymerase complex"/>
    <property type="evidence" value="ECO:0007669"/>
    <property type="project" value="TreeGrafter"/>
</dbReference>
<feature type="compositionally biased region" description="Polar residues" evidence="5">
    <location>
        <begin position="869"/>
        <end position="895"/>
    </location>
</feature>
<name>A0A6A2X8D6_HIBSY</name>
<comment type="catalytic activity">
    <reaction evidence="4">
        <text>RNA(n) + a ribonucleoside 5'-triphosphate = RNA(n+1) + diphosphate</text>
        <dbReference type="Rhea" id="RHEA:21248"/>
        <dbReference type="Rhea" id="RHEA-COMP:14527"/>
        <dbReference type="Rhea" id="RHEA-COMP:17342"/>
        <dbReference type="ChEBI" id="CHEBI:33019"/>
        <dbReference type="ChEBI" id="CHEBI:61557"/>
        <dbReference type="ChEBI" id="CHEBI:140395"/>
        <dbReference type="EC" id="2.7.7.48"/>
    </reaction>
</comment>
<dbReference type="InterPro" id="IPR011527">
    <property type="entry name" value="ABC1_TM_dom"/>
</dbReference>
<dbReference type="GO" id="GO:0005524">
    <property type="term" value="F:ATP binding"/>
    <property type="evidence" value="ECO:0007669"/>
    <property type="project" value="InterPro"/>
</dbReference>
<dbReference type="GO" id="GO:0030422">
    <property type="term" value="P:siRNA processing"/>
    <property type="evidence" value="ECO:0007669"/>
    <property type="project" value="TreeGrafter"/>
</dbReference>
<evidence type="ECO:0000256" key="5">
    <source>
        <dbReference type="SAM" id="MobiDB-lite"/>
    </source>
</evidence>
<dbReference type="InterPro" id="IPR029472">
    <property type="entry name" value="Copia-like_N"/>
</dbReference>